<dbReference type="GO" id="GO:0000922">
    <property type="term" value="C:spindle pole"/>
    <property type="evidence" value="ECO:0007669"/>
    <property type="project" value="InterPro"/>
</dbReference>
<dbReference type="PANTHER" id="PTHR19302:SF14">
    <property type="entry name" value="GAMMA-TUBULIN COMPLEX COMPONENT 3"/>
    <property type="match status" value="1"/>
</dbReference>
<dbReference type="GO" id="GO:0007020">
    <property type="term" value="P:microtubule nucleation"/>
    <property type="evidence" value="ECO:0007669"/>
    <property type="project" value="InterPro"/>
</dbReference>
<evidence type="ECO:0000256" key="2">
    <source>
        <dbReference type="ARBA" id="ARBA00010337"/>
    </source>
</evidence>
<dbReference type="GO" id="GO:0051011">
    <property type="term" value="F:microtubule minus-end binding"/>
    <property type="evidence" value="ECO:0007669"/>
    <property type="project" value="TreeGrafter"/>
</dbReference>
<dbReference type="InterPro" id="IPR007259">
    <property type="entry name" value="GCP"/>
</dbReference>
<gene>
    <name evidence="9" type="ORF">BB560_000653</name>
</gene>
<feature type="domain" description="Gamma tubulin complex component C-terminal" evidence="7">
    <location>
        <begin position="503"/>
        <end position="806"/>
    </location>
</feature>
<feature type="compositionally biased region" description="Polar residues" evidence="6">
    <location>
        <begin position="769"/>
        <end position="780"/>
    </location>
</feature>
<dbReference type="GO" id="GO:0005816">
    <property type="term" value="C:spindle pole body"/>
    <property type="evidence" value="ECO:0007669"/>
    <property type="project" value="UniProtKB-ARBA"/>
</dbReference>
<feature type="region of interest" description="Disordered" evidence="6">
    <location>
        <begin position="769"/>
        <end position="789"/>
    </location>
</feature>
<dbReference type="GO" id="GO:0051321">
    <property type="term" value="P:meiotic cell cycle"/>
    <property type="evidence" value="ECO:0007669"/>
    <property type="project" value="TreeGrafter"/>
</dbReference>
<dbReference type="GO" id="GO:0043015">
    <property type="term" value="F:gamma-tubulin binding"/>
    <property type="evidence" value="ECO:0007669"/>
    <property type="project" value="InterPro"/>
</dbReference>
<evidence type="ECO:0000259" key="8">
    <source>
        <dbReference type="Pfam" id="PF17681"/>
    </source>
</evidence>
<name>A0A2T9ZJT9_9FUNG</name>
<dbReference type="GO" id="GO:0005874">
    <property type="term" value="C:microtubule"/>
    <property type="evidence" value="ECO:0007669"/>
    <property type="project" value="UniProtKB-KW"/>
</dbReference>
<organism evidence="9 10">
    <name type="scientific">Smittium megazygosporum</name>
    <dbReference type="NCBI Taxonomy" id="133381"/>
    <lineage>
        <taxon>Eukaryota</taxon>
        <taxon>Fungi</taxon>
        <taxon>Fungi incertae sedis</taxon>
        <taxon>Zoopagomycota</taxon>
        <taxon>Kickxellomycotina</taxon>
        <taxon>Harpellomycetes</taxon>
        <taxon>Harpellales</taxon>
        <taxon>Legeriomycetaceae</taxon>
        <taxon>Smittium</taxon>
    </lineage>
</organism>
<dbReference type="EMBL" id="MBFS01000073">
    <property type="protein sequence ID" value="PVV04835.1"/>
    <property type="molecule type" value="Genomic_DNA"/>
</dbReference>
<evidence type="ECO:0000256" key="3">
    <source>
        <dbReference type="ARBA" id="ARBA00022490"/>
    </source>
</evidence>
<evidence type="ECO:0000313" key="9">
    <source>
        <dbReference type="EMBL" id="PVV04835.1"/>
    </source>
</evidence>
<dbReference type="Pfam" id="PF04130">
    <property type="entry name" value="GCP_C_terminal"/>
    <property type="match status" value="1"/>
</dbReference>
<dbReference type="GO" id="GO:0000278">
    <property type="term" value="P:mitotic cell cycle"/>
    <property type="evidence" value="ECO:0007669"/>
    <property type="project" value="TreeGrafter"/>
</dbReference>
<dbReference type="GO" id="GO:0031122">
    <property type="term" value="P:cytoplasmic microtubule organization"/>
    <property type="evidence" value="ECO:0007669"/>
    <property type="project" value="TreeGrafter"/>
</dbReference>
<evidence type="ECO:0000313" key="10">
    <source>
        <dbReference type="Proteomes" id="UP000245609"/>
    </source>
</evidence>
<dbReference type="PANTHER" id="PTHR19302">
    <property type="entry name" value="GAMMA TUBULIN COMPLEX PROTEIN"/>
    <property type="match status" value="1"/>
</dbReference>
<dbReference type="GO" id="GO:0000930">
    <property type="term" value="C:gamma-tubulin complex"/>
    <property type="evidence" value="ECO:0007669"/>
    <property type="project" value="TreeGrafter"/>
</dbReference>
<evidence type="ECO:0000259" key="7">
    <source>
        <dbReference type="Pfam" id="PF04130"/>
    </source>
</evidence>
<keyword evidence="3" id="KW-0963">Cytoplasm</keyword>
<keyword evidence="4" id="KW-0493">Microtubule</keyword>
<dbReference type="InterPro" id="IPR040457">
    <property type="entry name" value="GCP_C"/>
</dbReference>
<dbReference type="InterPro" id="IPR042241">
    <property type="entry name" value="GCP_C_sf"/>
</dbReference>
<comment type="caution">
    <text evidence="9">The sequence shown here is derived from an EMBL/GenBank/DDBJ whole genome shotgun (WGS) entry which is preliminary data.</text>
</comment>
<dbReference type="STRING" id="133381.A0A2T9ZJT9"/>
<dbReference type="AlphaFoldDB" id="A0A2T9ZJT9"/>
<keyword evidence="10" id="KW-1185">Reference proteome</keyword>
<comment type="similarity">
    <text evidence="2">Belongs to the TUBGCP family.</text>
</comment>
<sequence length="953" mass="109562">MSSPLEDEIVSIVDSFLGPVNPNFPLQEEYRRRSLIGLCKNILSSNYGQTNQTEETIFDQIQKSRKLIHIDFSIIQRFFEKDSSARSTLEFKTKMDRIRKASLGYDFSKILQVLFELSNSNLNNAIPNVSRKTLQQSIKDEQLGSKKLMENTAPSPNYHLPKDIKGEYVRKRFIGIDNVDSMFNDDGQGVLLSQLLPKVNDIDEETILKDVLFVIQGIDGKYITWNKISNSISIDTRINISNPTMYILDRLFEVGELNNRITKYINLPETSQSLVRQELNQLSEFISEIEQKQAYSSNPQIPNSYIKLSLRGLYVQIQPQLEKLRTLATMIESFYLEYDENSIESSSGGEMLSKLYIFTKDGNPVVKELANKMLASASLPFNKMLMRWITEGELEDPYKEFFVTDEFENVEPDSLWTSRYNIDVSKIPVYICSDITRKIFLTGKSLSFLRVACNDLDWITLQAPTKDFTQDLGDQVLLKAIVDKVYEKVNIRLLQVLMNDYNLMKHIAAMKKYLLLEQGDFVQCLVESLGSQLDRPASRLIHHNIMTSVESAIRSSNAQFDAFEFTERISVRINAVSSSENSGWSAFPITYHLDSPISYVISDSTMSKYNELTTFLLKLKRIELHLHQLWQHQLSLKSGERYIYLNAIEGSYNKFLKSIYGKDYDYNSSFSLLEVNTPVRNADLEASDTQDVDDTKSEFTKVKPGFDLDEWIAAHENYISEVRRMVMGKRRSYINTVEHILNTINLFCISSDRLYNDILGLSNSQKLSDLQESNRQSQAGSKGGSKENLSDFVDQLNKRNIEAKIFDTNPELEQNKVLNTENEYQGLNKRVVDKVQDTINTFKRDIRNMLKLVEDGTDSIFLKGLAFKKYTSILLAGSYSLICFCIVLSKFSLLLFPPFPLESQYTTNQRAENVPLVLRPPLKILEHSKEILFVSGVKNEYIVLKNELEFEYN</sequence>
<dbReference type="InterPro" id="IPR041470">
    <property type="entry name" value="GCP_N"/>
</dbReference>
<protein>
    <submittedName>
        <fullName evidence="9">Uncharacterized protein</fullName>
    </submittedName>
</protein>
<evidence type="ECO:0000256" key="1">
    <source>
        <dbReference type="ARBA" id="ARBA00004245"/>
    </source>
</evidence>
<evidence type="ECO:0000256" key="4">
    <source>
        <dbReference type="ARBA" id="ARBA00022701"/>
    </source>
</evidence>
<dbReference type="Proteomes" id="UP000245609">
    <property type="component" value="Unassembled WGS sequence"/>
</dbReference>
<comment type="subcellular location">
    <subcellularLocation>
        <location evidence="1">Cytoplasm</location>
        <location evidence="1">Cytoskeleton</location>
    </subcellularLocation>
</comment>
<accession>A0A2T9ZJT9</accession>
<proteinExistence type="inferred from homology"/>
<evidence type="ECO:0000256" key="5">
    <source>
        <dbReference type="ARBA" id="ARBA00023212"/>
    </source>
</evidence>
<dbReference type="Gene3D" id="1.20.120.1900">
    <property type="entry name" value="Gamma-tubulin complex, C-terminal domain"/>
    <property type="match status" value="1"/>
</dbReference>
<reference evidence="9 10" key="1">
    <citation type="journal article" date="2018" name="MBio">
        <title>Comparative Genomics Reveals the Core Gene Toolbox for the Fungus-Insect Symbiosis.</title>
        <authorList>
            <person name="Wang Y."/>
            <person name="Stata M."/>
            <person name="Wang W."/>
            <person name="Stajich J.E."/>
            <person name="White M.M."/>
            <person name="Moncalvo J.M."/>
        </authorList>
    </citation>
    <scope>NUCLEOTIDE SEQUENCE [LARGE SCALE GENOMIC DNA]</scope>
    <source>
        <strain evidence="9 10">SC-DP-2</strain>
    </source>
</reference>
<dbReference type="OrthoDB" id="5860513at2759"/>
<evidence type="ECO:0000256" key="6">
    <source>
        <dbReference type="SAM" id="MobiDB-lite"/>
    </source>
</evidence>
<dbReference type="GO" id="GO:0051225">
    <property type="term" value="P:spindle assembly"/>
    <property type="evidence" value="ECO:0007669"/>
    <property type="project" value="TreeGrafter"/>
</dbReference>
<keyword evidence="5" id="KW-0206">Cytoskeleton</keyword>
<dbReference type="Pfam" id="PF17681">
    <property type="entry name" value="GCP_N_terminal"/>
    <property type="match status" value="1"/>
</dbReference>
<feature type="domain" description="Gamma tubulin complex component protein N-terminal" evidence="8">
    <location>
        <begin position="208"/>
        <end position="499"/>
    </location>
</feature>